<evidence type="ECO:0000256" key="6">
    <source>
        <dbReference type="RuleBase" id="RU003943"/>
    </source>
</evidence>
<dbReference type="EMBL" id="BMDC01000003">
    <property type="protein sequence ID" value="GGH64108.1"/>
    <property type="molecule type" value="Genomic_DNA"/>
</dbReference>
<feature type="transmembrane region" description="Helical" evidence="7">
    <location>
        <begin position="181"/>
        <end position="208"/>
    </location>
</feature>
<protein>
    <submittedName>
        <fullName evidence="8">Membrane protein</fullName>
    </submittedName>
</protein>
<accession>A0A917MU16</accession>
<dbReference type="PANTHER" id="PTHR30477">
    <property type="entry name" value="ABC-TRANSPORTER METAL-BINDING PROTEIN"/>
    <property type="match status" value="1"/>
</dbReference>
<gene>
    <name evidence="8" type="ORF">GCM10007359_16080</name>
</gene>
<dbReference type="AlphaFoldDB" id="A0A917MU16"/>
<comment type="similarity">
    <text evidence="2 6">Belongs to the ABC-3 integral membrane protein family.</text>
</comment>
<feature type="transmembrane region" description="Helical" evidence="7">
    <location>
        <begin position="220"/>
        <end position="241"/>
    </location>
</feature>
<keyword evidence="6" id="KW-0813">Transport</keyword>
<evidence type="ECO:0000313" key="9">
    <source>
        <dbReference type="Proteomes" id="UP000600171"/>
    </source>
</evidence>
<organism evidence="8 9">
    <name type="scientific">Rothia aerolata</name>
    <dbReference type="NCBI Taxonomy" id="1812262"/>
    <lineage>
        <taxon>Bacteria</taxon>
        <taxon>Bacillati</taxon>
        <taxon>Actinomycetota</taxon>
        <taxon>Actinomycetes</taxon>
        <taxon>Micrococcales</taxon>
        <taxon>Micrococcaceae</taxon>
        <taxon>Rothia</taxon>
    </lineage>
</organism>
<feature type="transmembrane region" description="Helical" evidence="7">
    <location>
        <begin position="57"/>
        <end position="84"/>
    </location>
</feature>
<evidence type="ECO:0000313" key="8">
    <source>
        <dbReference type="EMBL" id="GGH64108.1"/>
    </source>
</evidence>
<feature type="transmembrane region" description="Helical" evidence="7">
    <location>
        <begin position="96"/>
        <end position="114"/>
    </location>
</feature>
<keyword evidence="5 7" id="KW-0472">Membrane</keyword>
<evidence type="ECO:0000256" key="4">
    <source>
        <dbReference type="ARBA" id="ARBA00022989"/>
    </source>
</evidence>
<dbReference type="FunFam" id="1.10.3470.10:FF:000003">
    <property type="entry name" value="Iron ABC transporter permease SitD"/>
    <property type="match status" value="1"/>
</dbReference>
<sequence>MNLIEILWEPLSYGFLQRGFAVTLVAALVCALLSCWLILIGWSLMGDAISHAVLPGVVLSYILGLPFTVGALAAGLLAVALIGWVRNSGRLREDSAIGIVFTTLFAVGLILVSVTPSQTDLHSVLFGNVLGVSGSDLLQVLLLSALVIAVLLLKRKDLTLFAFDPDFAQAAGLRPKLMGGLLLVLLAATSVVALQVVGVVLVVAMLVIPGSTARLLTHRFNRMLLIASAVSLLGSLTGLYASYYLDISAGGAVVVAQGSIFFAVYLFAQWQAATVRAQTPRRRPRLKASDSARRAG</sequence>
<dbReference type="GO" id="GO:0071281">
    <property type="term" value="P:cellular response to iron ion"/>
    <property type="evidence" value="ECO:0007669"/>
    <property type="project" value="UniProtKB-ARBA"/>
</dbReference>
<feature type="transmembrane region" description="Helical" evidence="7">
    <location>
        <begin position="247"/>
        <end position="268"/>
    </location>
</feature>
<dbReference type="SUPFAM" id="SSF81345">
    <property type="entry name" value="ABC transporter involved in vitamin B12 uptake, BtuC"/>
    <property type="match status" value="1"/>
</dbReference>
<dbReference type="InterPro" id="IPR001626">
    <property type="entry name" value="ABC_TroCD"/>
</dbReference>
<proteinExistence type="inferred from homology"/>
<dbReference type="PANTHER" id="PTHR30477:SF13">
    <property type="entry name" value="IRON TRANSPORT SYSTEM MEMBRANE PROTEIN HI_0360-RELATED"/>
    <property type="match status" value="1"/>
</dbReference>
<feature type="transmembrane region" description="Helical" evidence="7">
    <location>
        <begin position="20"/>
        <end position="45"/>
    </location>
</feature>
<evidence type="ECO:0000256" key="5">
    <source>
        <dbReference type="ARBA" id="ARBA00023136"/>
    </source>
</evidence>
<keyword evidence="9" id="KW-1185">Reference proteome</keyword>
<comment type="subcellular location">
    <subcellularLocation>
        <location evidence="6">Cell membrane</location>
        <topology evidence="6">Multi-pass membrane protein</topology>
    </subcellularLocation>
    <subcellularLocation>
        <location evidence="1">Membrane</location>
        <topology evidence="1">Multi-pass membrane protein</topology>
    </subcellularLocation>
</comment>
<name>A0A917MU16_9MICC</name>
<dbReference type="Gene3D" id="1.10.3470.10">
    <property type="entry name" value="ABC transporter involved in vitamin B12 uptake, BtuC"/>
    <property type="match status" value="1"/>
</dbReference>
<evidence type="ECO:0000256" key="7">
    <source>
        <dbReference type="SAM" id="Phobius"/>
    </source>
</evidence>
<keyword evidence="3 6" id="KW-0812">Transmembrane</keyword>
<comment type="caution">
    <text evidence="8">The sequence shown here is derived from an EMBL/GenBank/DDBJ whole genome shotgun (WGS) entry which is preliminary data.</text>
</comment>
<dbReference type="Pfam" id="PF00950">
    <property type="entry name" value="ABC-3"/>
    <property type="match status" value="1"/>
</dbReference>
<reference evidence="8 9" key="1">
    <citation type="journal article" date="2014" name="Int. J. Syst. Evol. Microbiol.">
        <title>Complete genome sequence of Corynebacterium casei LMG S-19264T (=DSM 44701T), isolated from a smear-ripened cheese.</title>
        <authorList>
            <consortium name="US DOE Joint Genome Institute (JGI-PGF)"/>
            <person name="Walter F."/>
            <person name="Albersmeier A."/>
            <person name="Kalinowski J."/>
            <person name="Ruckert C."/>
        </authorList>
    </citation>
    <scope>NUCLEOTIDE SEQUENCE [LARGE SCALE GENOMIC DNA]</scope>
    <source>
        <strain evidence="8 9">CCM 8669</strain>
    </source>
</reference>
<dbReference type="InterPro" id="IPR037294">
    <property type="entry name" value="ABC_BtuC-like"/>
</dbReference>
<dbReference type="GO" id="GO:0010043">
    <property type="term" value="P:response to zinc ion"/>
    <property type="evidence" value="ECO:0007669"/>
    <property type="project" value="TreeGrafter"/>
</dbReference>
<dbReference type="GO" id="GO:0055085">
    <property type="term" value="P:transmembrane transport"/>
    <property type="evidence" value="ECO:0007669"/>
    <property type="project" value="InterPro"/>
</dbReference>
<dbReference type="Proteomes" id="UP000600171">
    <property type="component" value="Unassembled WGS sequence"/>
</dbReference>
<keyword evidence="4 7" id="KW-1133">Transmembrane helix</keyword>
<feature type="transmembrane region" description="Helical" evidence="7">
    <location>
        <begin position="126"/>
        <end position="153"/>
    </location>
</feature>
<evidence type="ECO:0000256" key="3">
    <source>
        <dbReference type="ARBA" id="ARBA00022692"/>
    </source>
</evidence>
<dbReference type="GO" id="GO:0043190">
    <property type="term" value="C:ATP-binding cassette (ABC) transporter complex"/>
    <property type="evidence" value="ECO:0007669"/>
    <property type="project" value="InterPro"/>
</dbReference>
<dbReference type="RefSeq" id="WP_188359868.1">
    <property type="nucleotide sequence ID" value="NZ_BMDC01000003.1"/>
</dbReference>
<evidence type="ECO:0000256" key="1">
    <source>
        <dbReference type="ARBA" id="ARBA00004141"/>
    </source>
</evidence>
<evidence type="ECO:0000256" key="2">
    <source>
        <dbReference type="ARBA" id="ARBA00008034"/>
    </source>
</evidence>